<dbReference type="EMBL" id="JAODUP010000413">
    <property type="protein sequence ID" value="KAK2150305.1"/>
    <property type="molecule type" value="Genomic_DNA"/>
</dbReference>
<keyword evidence="4 5" id="KW-0472">Membrane</keyword>
<dbReference type="AlphaFoldDB" id="A0AAD9JDF9"/>
<evidence type="ECO:0000256" key="1">
    <source>
        <dbReference type="ARBA" id="ARBA00004141"/>
    </source>
</evidence>
<evidence type="ECO:0000256" key="3">
    <source>
        <dbReference type="ARBA" id="ARBA00022989"/>
    </source>
</evidence>
<sequence length="385" mass="42230">MAPQATYGLVVKIVLLCIAWYISSSTNNIVGKIILNDFPYPMTVSMVQLVSITIYSLPVLLLWGVPSASRIPLKYWVKMILPLAFGKFFASVSSHVSLWKVPVSYAHTVKATMPFFTVLLSRLLLREKQTTKVYLSLLPIIGGVTLATVTELSFDLLGLMSALAATIGFSLQNIFSKKCLKETGIHHLRLLFVLALIAALFFAPLWFLYDGLKIWKDSGLLNSSHLPRLIGLLLIDGFCNFAQNLVAFTVIALVSPLSYAVANATKRISIITVSLIMLKNPVTGTNICGMLTAIFGVLLYNKAKYDQFREKYALPTITKSEPTPNGSVLLGDSSSVSKLTDNVYLKPNNINGIRNGSIRTVDSCGNIFGTHMDSNGQVLSVTKWV</sequence>
<name>A0AAD9JDF9_9ANNE</name>
<comment type="subcellular location">
    <subcellularLocation>
        <location evidence="1">Membrane</location>
        <topology evidence="1">Multi-pass membrane protein</topology>
    </subcellularLocation>
</comment>
<evidence type="ECO:0000256" key="4">
    <source>
        <dbReference type="ARBA" id="ARBA00023136"/>
    </source>
</evidence>
<keyword evidence="2 5" id="KW-0812">Transmembrane</keyword>
<dbReference type="SUPFAM" id="SSF103481">
    <property type="entry name" value="Multidrug resistance efflux transporter EmrE"/>
    <property type="match status" value="1"/>
</dbReference>
<comment type="caution">
    <text evidence="7">The sequence shown here is derived from an EMBL/GenBank/DDBJ whole genome shotgun (WGS) entry which is preliminary data.</text>
</comment>
<proteinExistence type="predicted"/>
<feature type="transmembrane region" description="Helical" evidence="5">
    <location>
        <begin position="43"/>
        <end position="63"/>
    </location>
</feature>
<feature type="domain" description="Sugar phosphate transporter" evidence="6">
    <location>
        <begin position="12"/>
        <end position="301"/>
    </location>
</feature>
<protein>
    <recommendedName>
        <fullName evidence="6">Sugar phosphate transporter domain-containing protein</fullName>
    </recommendedName>
</protein>
<feature type="transmembrane region" description="Helical" evidence="5">
    <location>
        <begin position="132"/>
        <end position="150"/>
    </location>
</feature>
<evidence type="ECO:0000259" key="6">
    <source>
        <dbReference type="Pfam" id="PF03151"/>
    </source>
</evidence>
<feature type="transmembrane region" description="Helical" evidence="5">
    <location>
        <begin position="284"/>
        <end position="301"/>
    </location>
</feature>
<organism evidence="7 8">
    <name type="scientific">Paralvinella palmiformis</name>
    <dbReference type="NCBI Taxonomy" id="53620"/>
    <lineage>
        <taxon>Eukaryota</taxon>
        <taxon>Metazoa</taxon>
        <taxon>Spiralia</taxon>
        <taxon>Lophotrochozoa</taxon>
        <taxon>Annelida</taxon>
        <taxon>Polychaeta</taxon>
        <taxon>Sedentaria</taxon>
        <taxon>Canalipalpata</taxon>
        <taxon>Terebellida</taxon>
        <taxon>Terebelliformia</taxon>
        <taxon>Alvinellidae</taxon>
        <taxon>Paralvinella</taxon>
    </lineage>
</organism>
<feature type="transmembrane region" description="Helical" evidence="5">
    <location>
        <begin position="229"/>
        <end position="253"/>
    </location>
</feature>
<feature type="transmembrane region" description="Helical" evidence="5">
    <location>
        <begin position="7"/>
        <end position="23"/>
    </location>
</feature>
<dbReference type="InterPro" id="IPR037185">
    <property type="entry name" value="EmrE-like"/>
</dbReference>
<dbReference type="InterPro" id="IPR004853">
    <property type="entry name" value="Sugar_P_trans_dom"/>
</dbReference>
<dbReference type="InterPro" id="IPR050186">
    <property type="entry name" value="TPT_transporter"/>
</dbReference>
<keyword evidence="3 5" id="KW-1133">Transmembrane helix</keyword>
<dbReference type="Proteomes" id="UP001208570">
    <property type="component" value="Unassembled WGS sequence"/>
</dbReference>
<evidence type="ECO:0000313" key="8">
    <source>
        <dbReference type="Proteomes" id="UP001208570"/>
    </source>
</evidence>
<dbReference type="PANTHER" id="PTHR11132">
    <property type="entry name" value="SOLUTE CARRIER FAMILY 35"/>
    <property type="match status" value="1"/>
</dbReference>
<gene>
    <name evidence="7" type="ORF">LSH36_413g02119</name>
</gene>
<accession>A0AAD9JDF9</accession>
<dbReference type="GO" id="GO:0016020">
    <property type="term" value="C:membrane"/>
    <property type="evidence" value="ECO:0007669"/>
    <property type="project" value="UniProtKB-SubCell"/>
</dbReference>
<keyword evidence="8" id="KW-1185">Reference proteome</keyword>
<dbReference type="Pfam" id="PF03151">
    <property type="entry name" value="TPT"/>
    <property type="match status" value="1"/>
</dbReference>
<feature type="transmembrane region" description="Helical" evidence="5">
    <location>
        <begin position="188"/>
        <end position="209"/>
    </location>
</feature>
<reference evidence="7" key="1">
    <citation type="journal article" date="2023" name="Mol. Biol. Evol.">
        <title>Third-Generation Sequencing Reveals the Adaptive Role of the Epigenome in Three Deep-Sea Polychaetes.</title>
        <authorList>
            <person name="Perez M."/>
            <person name="Aroh O."/>
            <person name="Sun Y."/>
            <person name="Lan Y."/>
            <person name="Juniper S.K."/>
            <person name="Young C.R."/>
            <person name="Angers B."/>
            <person name="Qian P.Y."/>
        </authorList>
    </citation>
    <scope>NUCLEOTIDE SEQUENCE</scope>
    <source>
        <strain evidence="7">P08H-3</strain>
    </source>
</reference>
<evidence type="ECO:0000256" key="5">
    <source>
        <dbReference type="SAM" id="Phobius"/>
    </source>
</evidence>
<evidence type="ECO:0000256" key="2">
    <source>
        <dbReference type="ARBA" id="ARBA00022692"/>
    </source>
</evidence>
<feature type="transmembrane region" description="Helical" evidence="5">
    <location>
        <begin position="156"/>
        <end position="176"/>
    </location>
</feature>
<evidence type="ECO:0000313" key="7">
    <source>
        <dbReference type="EMBL" id="KAK2150305.1"/>
    </source>
</evidence>